<dbReference type="KEGG" id="spun:BFF78_13560"/>
<sequence>MIEIEYHKMRSAQLIREAEDERLAREVARAHRAARRTASAGHDGAVAESHTDRPRRHRIPRTA</sequence>
<proteinExistence type="predicted"/>
<dbReference type="AlphaFoldDB" id="A0A1D7Y8Y8"/>
<evidence type="ECO:0000256" key="1">
    <source>
        <dbReference type="SAM" id="MobiDB-lite"/>
    </source>
</evidence>
<dbReference type="RefSeq" id="WP_069778566.1">
    <property type="nucleotide sequence ID" value="NZ_CP017248.1"/>
</dbReference>
<organism evidence="2 3">
    <name type="scientific">Streptomyces fodineus</name>
    <dbReference type="NCBI Taxonomy" id="1904616"/>
    <lineage>
        <taxon>Bacteria</taxon>
        <taxon>Bacillati</taxon>
        <taxon>Actinomycetota</taxon>
        <taxon>Actinomycetes</taxon>
        <taxon>Kitasatosporales</taxon>
        <taxon>Streptomycetaceae</taxon>
        <taxon>Streptomyces</taxon>
    </lineage>
</organism>
<dbReference type="Proteomes" id="UP000094960">
    <property type="component" value="Chromosome"/>
</dbReference>
<reference evidence="3" key="1">
    <citation type="submission" date="2016-09" db="EMBL/GenBank/DDBJ databases">
        <title>Streptomyces puniciscabiei strain:TW1S1 Genome sequencing and assembly.</title>
        <authorList>
            <person name="Kim M.-K."/>
            <person name="Kim S.B."/>
        </authorList>
    </citation>
    <scope>NUCLEOTIDE SEQUENCE [LARGE SCALE GENOMIC DNA]</scope>
    <source>
        <strain evidence="3">TW1S1</strain>
    </source>
</reference>
<keyword evidence="3" id="KW-1185">Reference proteome</keyword>
<gene>
    <name evidence="2" type="ORF">BFF78_13560</name>
</gene>
<evidence type="ECO:0000313" key="2">
    <source>
        <dbReference type="EMBL" id="AOR31940.1"/>
    </source>
</evidence>
<name>A0A1D7Y8Y8_9ACTN</name>
<accession>A0A1D7Y8Y8</accession>
<dbReference type="EMBL" id="CP017248">
    <property type="protein sequence ID" value="AOR31940.1"/>
    <property type="molecule type" value="Genomic_DNA"/>
</dbReference>
<feature type="compositionally biased region" description="Basic residues" evidence="1">
    <location>
        <begin position="53"/>
        <end position="63"/>
    </location>
</feature>
<protein>
    <submittedName>
        <fullName evidence="2">Uncharacterized protein</fullName>
    </submittedName>
</protein>
<evidence type="ECO:0000313" key="3">
    <source>
        <dbReference type="Proteomes" id="UP000094960"/>
    </source>
</evidence>
<feature type="region of interest" description="Disordered" evidence="1">
    <location>
        <begin position="32"/>
        <end position="63"/>
    </location>
</feature>